<protein>
    <submittedName>
        <fullName evidence="1">Uncharacterized protein</fullName>
    </submittedName>
</protein>
<dbReference type="AlphaFoldDB" id="A0A656Z8U5"/>
<dbReference type="EMBL" id="LUAY01001103">
    <property type="protein sequence ID" value="KYB46096.1"/>
    <property type="molecule type" value="Genomic_DNA"/>
</dbReference>
<accession>A0A656Z8U5</accession>
<evidence type="ECO:0000313" key="1">
    <source>
        <dbReference type="EMBL" id="KYB46096.1"/>
    </source>
</evidence>
<comment type="caution">
    <text evidence="1">The sequence shown here is derived from an EMBL/GenBank/DDBJ whole genome shotgun (WGS) entry which is preliminary data.</text>
</comment>
<sequence length="101" mass="11154">MLLYIIDFESETGSWPPNFPRLPDDLASAVCARGEALARLDERLAQSPAGKGVIGRAGYANTCASLWIDRELVEMEYLVLHEAERDIHSASHALTISRDVL</sequence>
<proteinExistence type="predicted"/>
<reference evidence="1" key="1">
    <citation type="submission" date="2016-02" db="EMBL/GenBank/DDBJ databases">
        <title>Genomic sequences of Ochrobactrum anthropi.</title>
        <authorList>
            <person name="Chudasama K.S."/>
            <person name="Thaker V.S."/>
        </authorList>
    </citation>
    <scope>NUCLEOTIDE SEQUENCE [LARGE SCALE GENOMIC DNA]</scope>
    <source>
        <strain evidence="1">SUBG007</strain>
    </source>
</reference>
<name>A0A656Z8U5_BRUAN</name>
<organism evidence="1">
    <name type="scientific">Brucella anthropi</name>
    <name type="common">Ochrobactrum anthropi</name>
    <dbReference type="NCBI Taxonomy" id="529"/>
    <lineage>
        <taxon>Bacteria</taxon>
        <taxon>Pseudomonadati</taxon>
        <taxon>Pseudomonadota</taxon>
        <taxon>Alphaproteobacteria</taxon>
        <taxon>Hyphomicrobiales</taxon>
        <taxon>Brucellaceae</taxon>
        <taxon>Brucella/Ochrobactrum group</taxon>
        <taxon>Brucella</taxon>
    </lineage>
</organism>
<gene>
    <name evidence="1" type="ORF">AB664_26435</name>
</gene>